<dbReference type="Proteomes" id="UP000324800">
    <property type="component" value="Unassembled WGS sequence"/>
</dbReference>
<reference evidence="1 2" key="1">
    <citation type="submission" date="2019-03" db="EMBL/GenBank/DDBJ databases">
        <title>Single cell metagenomics reveals metabolic interactions within the superorganism composed of flagellate Streblomastix strix and complex community of Bacteroidetes bacteria on its surface.</title>
        <authorList>
            <person name="Treitli S.C."/>
            <person name="Kolisko M."/>
            <person name="Husnik F."/>
            <person name="Keeling P."/>
            <person name="Hampl V."/>
        </authorList>
    </citation>
    <scope>NUCLEOTIDE SEQUENCE [LARGE SCALE GENOMIC DNA]</scope>
    <source>
        <strain evidence="1">ST1C</strain>
    </source>
</reference>
<comment type="caution">
    <text evidence="1">The sequence shown here is derived from an EMBL/GenBank/DDBJ whole genome shotgun (WGS) entry which is preliminary data.</text>
</comment>
<dbReference type="OrthoDB" id="10621408at2759"/>
<protein>
    <submittedName>
        <fullName evidence="1">Uncharacterized protein</fullName>
    </submittedName>
</protein>
<dbReference type="EMBL" id="SNRW01002889">
    <property type="protein sequence ID" value="KAA6391422.1"/>
    <property type="molecule type" value="Genomic_DNA"/>
</dbReference>
<evidence type="ECO:0000313" key="2">
    <source>
        <dbReference type="Proteomes" id="UP000324800"/>
    </source>
</evidence>
<dbReference type="SUPFAM" id="SSF56747">
    <property type="entry name" value="Prim-pol domain"/>
    <property type="match status" value="1"/>
</dbReference>
<organism evidence="1 2">
    <name type="scientific">Streblomastix strix</name>
    <dbReference type="NCBI Taxonomy" id="222440"/>
    <lineage>
        <taxon>Eukaryota</taxon>
        <taxon>Metamonada</taxon>
        <taxon>Preaxostyla</taxon>
        <taxon>Oxymonadida</taxon>
        <taxon>Streblomastigidae</taxon>
        <taxon>Streblomastix</taxon>
    </lineage>
</organism>
<sequence length="426" mass="49876">MLQEAESHRNNDSEEEFNLFIVNRLTKQIKEILEDYKYYTSKELTPRISEKLIQLYDFKKFNNEITPLDDDKEQENPVKTRKNTRNATNIADCLYLAIVDIDIDKKLSEVERNLIRNEFLEKIYQSELNIALVKTGHGGLHLYNNMDPLILFAGNSMVKKFTFEKYDVEIFACVDYNESKRCVVLPDSRIKDFEYDTVTKKKQPKQPNQVFMYEKLGKTNIKFDKKKDLDLISEVLEVLEFDIELIKYHDQPEQDVKASQDVNMTRQQAEVLINGFNNLIIHNYASKFEKESTTFKIFSSVNGMKAIADVNLQWINETYNKISLIQGLTIKARSHFDRTRIRLAERSCTPPYIEKLVRLTNEEYYNSEYLSIKVKSENQRLTGSLRESEDTKSSSSNKSYNDDIIDLAKITVNNIDLTDQFELTDI</sequence>
<proteinExistence type="predicted"/>
<name>A0A5J4WA74_9EUKA</name>
<evidence type="ECO:0000313" key="1">
    <source>
        <dbReference type="EMBL" id="KAA6391422.1"/>
    </source>
</evidence>
<gene>
    <name evidence="1" type="ORF">EZS28_013047</name>
</gene>
<dbReference type="AlphaFoldDB" id="A0A5J4WA74"/>
<accession>A0A5J4WA74</accession>